<comment type="catalytic activity">
    <reaction evidence="11 13">
        <text>N(6)-(1,2-dicarboxyethyl)-AMP = fumarate + AMP</text>
        <dbReference type="Rhea" id="RHEA:16853"/>
        <dbReference type="ChEBI" id="CHEBI:29806"/>
        <dbReference type="ChEBI" id="CHEBI:57567"/>
        <dbReference type="ChEBI" id="CHEBI:456215"/>
        <dbReference type="EC" id="4.3.2.2"/>
    </reaction>
</comment>
<dbReference type="CDD" id="cd03302">
    <property type="entry name" value="Adenylsuccinate_lyase_2"/>
    <property type="match status" value="1"/>
</dbReference>
<evidence type="ECO:0000256" key="5">
    <source>
        <dbReference type="ARBA" id="ARBA00011668"/>
    </source>
</evidence>
<evidence type="ECO:0000256" key="9">
    <source>
        <dbReference type="ARBA" id="ARBA00023239"/>
    </source>
</evidence>
<dbReference type="Gene3D" id="1.20.200.10">
    <property type="entry name" value="Fumarase/aspartase (Central domain)"/>
    <property type="match status" value="1"/>
</dbReference>
<dbReference type="Pfam" id="PF00206">
    <property type="entry name" value="Lyase_1"/>
    <property type="match status" value="1"/>
</dbReference>
<dbReference type="InterPro" id="IPR020557">
    <property type="entry name" value="Fumarate_lyase_CS"/>
</dbReference>
<dbReference type="GeneID" id="62762173"/>
<dbReference type="PRINTS" id="PR00149">
    <property type="entry name" value="FUMRATELYASE"/>
</dbReference>
<comment type="catalytic activity">
    <reaction evidence="1 13">
        <text>(2S)-2-[5-amino-1-(5-phospho-beta-D-ribosyl)imidazole-4-carboxamido]succinate = 5-amino-1-(5-phospho-beta-D-ribosyl)imidazole-4-carboxamide + fumarate</text>
        <dbReference type="Rhea" id="RHEA:23920"/>
        <dbReference type="ChEBI" id="CHEBI:29806"/>
        <dbReference type="ChEBI" id="CHEBI:58443"/>
        <dbReference type="ChEBI" id="CHEBI:58475"/>
        <dbReference type="EC" id="4.3.2.2"/>
    </reaction>
</comment>
<dbReference type="Gene3D" id="1.10.275.60">
    <property type="match status" value="1"/>
</dbReference>
<comment type="subunit">
    <text evidence="5">Homotetramer. Residues from neighboring subunits contribute catalytic and substrate-binding residues to each active site.</text>
</comment>
<dbReference type="InterPro" id="IPR008948">
    <property type="entry name" value="L-Aspartase-like"/>
</dbReference>
<proteinExistence type="inferred from homology"/>
<protein>
    <recommendedName>
        <fullName evidence="7 12">Adenylosuccinate lyase</fullName>
        <shortName evidence="13">ASL</shortName>
        <ecNumber evidence="6 12">4.3.2.2</ecNumber>
    </recommendedName>
    <alternativeName>
        <fullName evidence="10 13">Adenylosuccinase</fullName>
    </alternativeName>
</protein>
<evidence type="ECO:0000256" key="12">
    <source>
        <dbReference type="NCBIfam" id="TIGR00928"/>
    </source>
</evidence>
<gene>
    <name evidence="15" type="ORF">DW663_04730</name>
</gene>
<evidence type="ECO:0000256" key="2">
    <source>
        <dbReference type="ARBA" id="ARBA00004706"/>
    </source>
</evidence>
<comment type="caution">
    <text evidence="15">The sequence shown here is derived from an EMBL/GenBank/DDBJ whole genome shotgun (WGS) entry which is preliminary data.</text>
</comment>
<evidence type="ECO:0000256" key="13">
    <source>
        <dbReference type="RuleBase" id="RU361172"/>
    </source>
</evidence>
<dbReference type="EC" id="4.3.2.2" evidence="6 12"/>
<dbReference type="InterPro" id="IPR000362">
    <property type="entry name" value="Fumarate_lyase_fam"/>
</dbReference>
<evidence type="ECO:0000256" key="11">
    <source>
        <dbReference type="ARBA" id="ARBA00047513"/>
    </source>
</evidence>
<dbReference type="Pfam" id="PF10397">
    <property type="entry name" value="ADSL_C"/>
    <property type="match status" value="1"/>
</dbReference>
<dbReference type="FunFam" id="1.10.40.30:FF:000005">
    <property type="entry name" value="Adenylosuccinate lyase"/>
    <property type="match status" value="1"/>
</dbReference>
<dbReference type="UniPathway" id="UPA00075">
    <property type="reaction ID" value="UER00336"/>
</dbReference>
<dbReference type="UniPathway" id="UPA00074">
    <property type="reaction ID" value="UER00132"/>
</dbReference>
<dbReference type="GO" id="GO:0070626">
    <property type="term" value="F:(S)-2-(5-amino-1-(5-phospho-D-ribosyl)imidazole-4-carboxamido) succinate lyase (fumarate-forming) activity"/>
    <property type="evidence" value="ECO:0007669"/>
    <property type="project" value="TreeGrafter"/>
</dbReference>
<evidence type="ECO:0000256" key="3">
    <source>
        <dbReference type="ARBA" id="ARBA00004734"/>
    </source>
</evidence>
<name>A0A414PX32_FUSMR</name>
<evidence type="ECO:0000256" key="8">
    <source>
        <dbReference type="ARBA" id="ARBA00022755"/>
    </source>
</evidence>
<dbReference type="GO" id="GO:0006189">
    <property type="term" value="P:'de novo' IMP biosynthetic process"/>
    <property type="evidence" value="ECO:0007669"/>
    <property type="project" value="UniProtKB-UniPathway"/>
</dbReference>
<dbReference type="FunFam" id="1.10.275.60:FF:000001">
    <property type="entry name" value="Adenylosuccinate lyase"/>
    <property type="match status" value="1"/>
</dbReference>
<organism evidence="15 16">
    <name type="scientific">Fusobacterium mortiferum</name>
    <dbReference type="NCBI Taxonomy" id="850"/>
    <lineage>
        <taxon>Bacteria</taxon>
        <taxon>Fusobacteriati</taxon>
        <taxon>Fusobacteriota</taxon>
        <taxon>Fusobacteriia</taxon>
        <taxon>Fusobacteriales</taxon>
        <taxon>Fusobacteriaceae</taxon>
        <taxon>Fusobacterium</taxon>
    </lineage>
</organism>
<accession>A0A414PX32</accession>
<evidence type="ECO:0000256" key="1">
    <source>
        <dbReference type="ARBA" id="ARBA00000598"/>
    </source>
</evidence>
<feature type="domain" description="Adenylosuccinate lyase C-terminal" evidence="14">
    <location>
        <begin position="370"/>
        <end position="454"/>
    </location>
</feature>
<comment type="pathway">
    <text evidence="2 13">Purine metabolism; IMP biosynthesis via de novo pathway; 5-amino-1-(5-phospho-D-ribosyl)imidazole-4-carboxamide from 5-amino-1-(5-phospho-D-ribosyl)imidazole-4-carboxylate: step 2/2.</text>
</comment>
<dbReference type="NCBIfam" id="TIGR00928">
    <property type="entry name" value="purB"/>
    <property type="match status" value="1"/>
</dbReference>
<comment type="pathway">
    <text evidence="3 13">Purine metabolism; AMP biosynthesis via de novo pathway; AMP from IMP: step 2/2.</text>
</comment>
<dbReference type="InterPro" id="IPR004769">
    <property type="entry name" value="Pur_lyase"/>
</dbReference>
<keyword evidence="9 13" id="KW-0456">Lyase</keyword>
<evidence type="ECO:0000256" key="6">
    <source>
        <dbReference type="ARBA" id="ARBA00012339"/>
    </source>
</evidence>
<dbReference type="InterPro" id="IPR019468">
    <property type="entry name" value="AdenyloSucc_lyase_C"/>
</dbReference>
<dbReference type="PANTHER" id="PTHR43172:SF1">
    <property type="entry name" value="ADENYLOSUCCINATE LYASE"/>
    <property type="match status" value="1"/>
</dbReference>
<evidence type="ECO:0000256" key="7">
    <source>
        <dbReference type="ARBA" id="ARBA00017058"/>
    </source>
</evidence>
<dbReference type="GO" id="GO:0004018">
    <property type="term" value="F:N6-(1,2-dicarboxyethyl)AMP AMP-lyase (fumarate-forming) activity"/>
    <property type="evidence" value="ECO:0007669"/>
    <property type="project" value="UniProtKB-UniRule"/>
</dbReference>
<evidence type="ECO:0000256" key="10">
    <source>
        <dbReference type="ARBA" id="ARBA00030717"/>
    </source>
</evidence>
<comment type="similarity">
    <text evidence="4 13">Belongs to the lyase 1 family. Adenylosuccinate lyase subfamily.</text>
</comment>
<dbReference type="GO" id="GO:0044208">
    <property type="term" value="P:'de novo' AMP biosynthetic process"/>
    <property type="evidence" value="ECO:0007669"/>
    <property type="project" value="UniProtKB-UniPathway"/>
</dbReference>
<dbReference type="RefSeq" id="WP_005882845.1">
    <property type="nucleotide sequence ID" value="NZ_CABMMQ010000003.1"/>
</dbReference>
<dbReference type="Gene3D" id="1.10.40.30">
    <property type="entry name" value="Fumarase/aspartase (C-terminal domain)"/>
    <property type="match status" value="1"/>
</dbReference>
<evidence type="ECO:0000313" key="15">
    <source>
        <dbReference type="EMBL" id="RHF73157.1"/>
    </source>
</evidence>
<reference evidence="15 16" key="1">
    <citation type="submission" date="2018-08" db="EMBL/GenBank/DDBJ databases">
        <title>A genome reference for cultivated species of the human gut microbiota.</title>
        <authorList>
            <person name="Zou Y."/>
            <person name="Xue W."/>
            <person name="Luo G."/>
        </authorList>
    </citation>
    <scope>NUCLEOTIDE SEQUENCE [LARGE SCALE GENOMIC DNA]</scope>
    <source>
        <strain evidence="15 16">AM25-1</strain>
    </source>
</reference>
<evidence type="ECO:0000313" key="16">
    <source>
        <dbReference type="Proteomes" id="UP000284676"/>
    </source>
</evidence>
<dbReference type="EMBL" id="QRHL01000005">
    <property type="protein sequence ID" value="RHF73157.1"/>
    <property type="molecule type" value="Genomic_DNA"/>
</dbReference>
<dbReference type="AlphaFoldDB" id="A0A414PX32"/>
<sequence length="477" mass="54652">METNIYSNPLAERYSSKEMLENFSPDKKFSTWRKLWVALAEAEKELGLNITDEQIEEMKANIYNIDYELAAKKEAEFRHDVMAHVHTFGTQAPKAMPIIHLGATSAYVGDNTDLIQIKDGLDIIKTKLVNVISEMSKFAMANKDLPTLGFTHFQAAQLTTVGKRATLWLQSLLLDLEELEFRENTLRFRGVKGTTGTQASFQELFNGDFEKVKELDRRITEKMGFGKRFLVTGQTYDRKVDSEVMNLLANIAQSAHKFTNDLRLLQHLKEIEEPFEKSQIGSSAMAYKRNPMRSERISSLAKFVIALQQSTAMTASTQWFERTLDDSANKRLSLPQAFLAVDAILIIWKNVLDGLVVYPKMIEKRIMAELPFMSTEYIIMECVKNGGDRQELHERIRVHSMEAGKNVKVKGKDNDLIDRIINDKYFNLDKDRLLEILDPKNFIGFAPEQTEEFVNIEVKPILEKYSNRLGMKATLKV</sequence>
<evidence type="ECO:0000256" key="4">
    <source>
        <dbReference type="ARBA" id="ARBA00008273"/>
    </source>
</evidence>
<dbReference type="InterPro" id="IPR022761">
    <property type="entry name" value="Fumarate_lyase_N"/>
</dbReference>
<dbReference type="Proteomes" id="UP000284676">
    <property type="component" value="Unassembled WGS sequence"/>
</dbReference>
<dbReference type="GO" id="GO:0005829">
    <property type="term" value="C:cytosol"/>
    <property type="evidence" value="ECO:0007669"/>
    <property type="project" value="TreeGrafter"/>
</dbReference>
<evidence type="ECO:0000259" key="14">
    <source>
        <dbReference type="SMART" id="SM00998"/>
    </source>
</evidence>
<keyword evidence="8 13" id="KW-0658">Purine biosynthesis</keyword>
<dbReference type="PANTHER" id="PTHR43172">
    <property type="entry name" value="ADENYLOSUCCINATE LYASE"/>
    <property type="match status" value="1"/>
</dbReference>
<dbReference type="SMART" id="SM00998">
    <property type="entry name" value="ADSL_C"/>
    <property type="match status" value="1"/>
</dbReference>
<dbReference type="SUPFAM" id="SSF48557">
    <property type="entry name" value="L-aspartase-like"/>
    <property type="match status" value="1"/>
</dbReference>
<dbReference type="PROSITE" id="PS00163">
    <property type="entry name" value="FUMARATE_LYASES"/>
    <property type="match status" value="1"/>
</dbReference>